<reference evidence="4" key="2">
    <citation type="submission" date="2022-06" db="EMBL/GenBank/DDBJ databases">
        <title>Xiashengella guii gen. nov. sp. nov., a bacterium isolated form anaerobic digestion tank.</title>
        <authorList>
            <person name="Huang H."/>
        </authorList>
    </citation>
    <scope>NUCLEOTIDE SEQUENCE</scope>
    <source>
        <strain evidence="4">Ai-910</strain>
    </source>
</reference>
<dbReference type="AlphaFoldDB" id="A0A9J6ZTC9"/>
<feature type="transmembrane region" description="Helical" evidence="1">
    <location>
        <begin position="58"/>
        <end position="80"/>
    </location>
</feature>
<feature type="domain" description="DUF418" evidence="2">
    <location>
        <begin position="227"/>
        <end position="388"/>
    </location>
</feature>
<feature type="transmembrane region" description="Helical" evidence="1">
    <location>
        <begin position="101"/>
        <end position="133"/>
    </location>
</feature>
<dbReference type="PANTHER" id="PTHR30590">
    <property type="entry name" value="INNER MEMBRANE PROTEIN"/>
    <property type="match status" value="1"/>
</dbReference>
<dbReference type="KEGG" id="alkq:M9189_04085"/>
<keyword evidence="5" id="KW-1185">Reference proteome</keyword>
<keyword evidence="1" id="KW-0812">Transmembrane</keyword>
<evidence type="ECO:0000313" key="5">
    <source>
        <dbReference type="Proteomes" id="UP001056426"/>
    </source>
</evidence>
<organism evidence="4 5">
    <name type="scientific">Xiashengella succiniciproducens</name>
    <dbReference type="NCBI Taxonomy" id="2949635"/>
    <lineage>
        <taxon>Bacteria</taxon>
        <taxon>Pseudomonadati</taxon>
        <taxon>Bacteroidota</taxon>
        <taxon>Bacteroidia</taxon>
        <taxon>Marinilabiliales</taxon>
        <taxon>Marinilabiliaceae</taxon>
        <taxon>Xiashengella</taxon>
    </lineage>
</organism>
<accession>A0A9J6ZTC9</accession>
<evidence type="ECO:0000256" key="1">
    <source>
        <dbReference type="SAM" id="Phobius"/>
    </source>
</evidence>
<keyword evidence="1" id="KW-0472">Membrane</keyword>
<feature type="domain" description="Heparan-alpha-glucosaminide N-acetyltransferase catalytic" evidence="3">
    <location>
        <begin position="10"/>
        <end position="154"/>
    </location>
</feature>
<dbReference type="RefSeq" id="WP_250724819.1">
    <property type="nucleotide sequence ID" value="NZ_CP098400.1"/>
</dbReference>
<evidence type="ECO:0000313" key="4">
    <source>
        <dbReference type="EMBL" id="URW80528.1"/>
    </source>
</evidence>
<dbReference type="InterPro" id="IPR012429">
    <property type="entry name" value="HGSNAT_cat"/>
</dbReference>
<feature type="transmembrane region" description="Helical" evidence="1">
    <location>
        <begin position="283"/>
        <end position="302"/>
    </location>
</feature>
<dbReference type="EMBL" id="CP098400">
    <property type="protein sequence ID" value="URW80528.1"/>
    <property type="molecule type" value="Genomic_DNA"/>
</dbReference>
<proteinExistence type="predicted"/>
<reference evidence="4" key="1">
    <citation type="submission" date="2022-05" db="EMBL/GenBank/DDBJ databases">
        <authorList>
            <person name="Sun X."/>
        </authorList>
    </citation>
    <scope>NUCLEOTIDE SEQUENCE</scope>
    <source>
        <strain evidence="4">Ai-910</strain>
    </source>
</reference>
<gene>
    <name evidence="4" type="ORF">M9189_04085</name>
</gene>
<dbReference type="InterPro" id="IPR052529">
    <property type="entry name" value="Bact_Transport_Assoc"/>
</dbReference>
<feature type="transmembrane region" description="Helical" evidence="1">
    <location>
        <begin position="139"/>
        <end position="159"/>
    </location>
</feature>
<dbReference type="Pfam" id="PF07786">
    <property type="entry name" value="HGSNAT_cat"/>
    <property type="match status" value="1"/>
</dbReference>
<dbReference type="PANTHER" id="PTHR30590:SF2">
    <property type="entry name" value="INNER MEMBRANE PROTEIN"/>
    <property type="match status" value="1"/>
</dbReference>
<feature type="transmembrane region" description="Helical" evidence="1">
    <location>
        <begin position="246"/>
        <end position="263"/>
    </location>
</feature>
<keyword evidence="1" id="KW-1133">Transmembrane helix</keyword>
<sequence>MTTEPIVKKRITVLDALRGFALISIMLLHNVERFEIYGYLPVQPDWLNSLDSIIWDSMFFMFGGKSYAIFALLFGVTFFIQSHNQEKIGKDFRPRFILRMFWLLLFGLFNTLFYQGEILVFYALVALFILPFARLSNKALFVSAVFFLLQPLYWIRLIIAIQHPELPLGEPVYMEWYARVGNVFTEGNMFEIMKSNITNGRIATILWCWENGRVDQSLGLFLLGFWLGRKALLMESESSIKTWKKVLIISAIAFLPLYILQSHTDIFCKYESVSGMLSNVIRLWSNLALMFVWVSGFILLFYKTRAFKWLNVLSPVGRMSLSNYLIQSIIGSFIYYNMGLSMYKYAGYSECLLIGILLAALQIGYSTWWFKTHKRGPLESIWHKLTWLGKKD</sequence>
<dbReference type="InterPro" id="IPR007349">
    <property type="entry name" value="DUF418"/>
</dbReference>
<dbReference type="Proteomes" id="UP001056426">
    <property type="component" value="Chromosome"/>
</dbReference>
<feature type="transmembrane region" description="Helical" evidence="1">
    <location>
        <begin position="352"/>
        <end position="370"/>
    </location>
</feature>
<name>A0A9J6ZTC9_9BACT</name>
<evidence type="ECO:0000259" key="2">
    <source>
        <dbReference type="Pfam" id="PF04235"/>
    </source>
</evidence>
<evidence type="ECO:0000259" key="3">
    <source>
        <dbReference type="Pfam" id="PF07786"/>
    </source>
</evidence>
<dbReference type="Pfam" id="PF04235">
    <property type="entry name" value="DUF418"/>
    <property type="match status" value="1"/>
</dbReference>
<protein>
    <submittedName>
        <fullName evidence="4">DUF418 domain-containing protein</fullName>
    </submittedName>
</protein>